<protein>
    <submittedName>
        <fullName evidence="2">Uncharacterized protein</fullName>
    </submittedName>
</protein>
<gene>
    <name evidence="2" type="ORF">EDC25_10620</name>
</gene>
<evidence type="ECO:0000313" key="2">
    <source>
        <dbReference type="EMBL" id="TCS99182.1"/>
    </source>
</evidence>
<evidence type="ECO:0000256" key="1">
    <source>
        <dbReference type="SAM" id="Phobius"/>
    </source>
</evidence>
<dbReference type="AlphaFoldDB" id="A0A4R3LGN7"/>
<reference evidence="2 3" key="1">
    <citation type="submission" date="2019-03" db="EMBL/GenBank/DDBJ databases">
        <title>Genomic Encyclopedia of Type Strains, Phase IV (KMG-IV): sequencing the most valuable type-strain genomes for metagenomic binning, comparative biology and taxonomic classification.</title>
        <authorList>
            <person name="Goeker M."/>
        </authorList>
    </citation>
    <scope>NUCLEOTIDE SEQUENCE [LARGE SCALE GENOMIC DNA]</scope>
    <source>
        <strain evidence="2 3">DSM 21944</strain>
    </source>
</reference>
<keyword evidence="1" id="KW-0472">Membrane</keyword>
<feature type="transmembrane region" description="Helical" evidence="1">
    <location>
        <begin position="60"/>
        <end position="78"/>
    </location>
</feature>
<comment type="caution">
    <text evidence="2">The sequence shown here is derived from an EMBL/GenBank/DDBJ whole genome shotgun (WGS) entry which is preliminary data.</text>
</comment>
<dbReference type="RefSeq" id="WP_132577291.1">
    <property type="nucleotide sequence ID" value="NZ_JBHLWF010000031.1"/>
</dbReference>
<dbReference type="Proteomes" id="UP000294599">
    <property type="component" value="Unassembled WGS sequence"/>
</dbReference>
<evidence type="ECO:0000313" key="3">
    <source>
        <dbReference type="Proteomes" id="UP000294599"/>
    </source>
</evidence>
<keyword evidence="1" id="KW-0812">Transmembrane</keyword>
<dbReference type="EMBL" id="SMAF01000006">
    <property type="protein sequence ID" value="TCS99182.1"/>
    <property type="molecule type" value="Genomic_DNA"/>
</dbReference>
<accession>A0A4R3LGN7</accession>
<proteinExistence type="predicted"/>
<keyword evidence="1" id="KW-1133">Transmembrane helix</keyword>
<organism evidence="2 3">
    <name type="scientific">Pseudofulvimonas gallinarii</name>
    <dbReference type="NCBI Taxonomy" id="634155"/>
    <lineage>
        <taxon>Bacteria</taxon>
        <taxon>Pseudomonadati</taxon>
        <taxon>Pseudomonadota</taxon>
        <taxon>Gammaproteobacteria</taxon>
        <taxon>Lysobacterales</taxon>
        <taxon>Rhodanobacteraceae</taxon>
        <taxon>Pseudofulvimonas</taxon>
    </lineage>
</organism>
<name>A0A4R3LGN7_9GAMM</name>
<keyword evidence="3" id="KW-1185">Reference proteome</keyword>
<sequence>MPDMQYFEIPDSSDDAVMRRLRSLPDRDPPGDGWPRLAAELAAGLAQPPRATVGRRSRRVFRQAGLAMAAMLLLALVIPRMDIPRMEPEQPIAVESPEGVNATLVAQSQWLEQLVAAPALAPEAQDSGQVLLDLGLRQRIGEIDSALQDSDHADGDARRRLWQARVDALSQLVQLRWAGRREALHAGIADGVGVQQAMLWSN</sequence>